<evidence type="ECO:0000313" key="1">
    <source>
        <dbReference type="EMBL" id="KAF1994878.1"/>
    </source>
</evidence>
<evidence type="ECO:0008006" key="3">
    <source>
        <dbReference type="Google" id="ProtNLM"/>
    </source>
</evidence>
<evidence type="ECO:0000313" key="2">
    <source>
        <dbReference type="Proteomes" id="UP000799779"/>
    </source>
</evidence>
<reference evidence="1" key="1">
    <citation type="journal article" date="2020" name="Stud. Mycol.">
        <title>101 Dothideomycetes genomes: a test case for predicting lifestyles and emergence of pathogens.</title>
        <authorList>
            <person name="Haridas S."/>
            <person name="Albert R."/>
            <person name="Binder M."/>
            <person name="Bloem J."/>
            <person name="Labutti K."/>
            <person name="Salamov A."/>
            <person name="Andreopoulos B."/>
            <person name="Baker S."/>
            <person name="Barry K."/>
            <person name="Bills G."/>
            <person name="Bluhm B."/>
            <person name="Cannon C."/>
            <person name="Castanera R."/>
            <person name="Culley D."/>
            <person name="Daum C."/>
            <person name="Ezra D."/>
            <person name="Gonzalez J."/>
            <person name="Henrissat B."/>
            <person name="Kuo A."/>
            <person name="Liang C."/>
            <person name="Lipzen A."/>
            <person name="Lutzoni F."/>
            <person name="Magnuson J."/>
            <person name="Mondo S."/>
            <person name="Nolan M."/>
            <person name="Ohm R."/>
            <person name="Pangilinan J."/>
            <person name="Park H.-J."/>
            <person name="Ramirez L."/>
            <person name="Alfaro M."/>
            <person name="Sun H."/>
            <person name="Tritt A."/>
            <person name="Yoshinaga Y."/>
            <person name="Zwiers L.-H."/>
            <person name="Turgeon B."/>
            <person name="Goodwin S."/>
            <person name="Spatafora J."/>
            <person name="Crous P."/>
            <person name="Grigoriev I."/>
        </authorList>
    </citation>
    <scope>NUCLEOTIDE SEQUENCE</scope>
    <source>
        <strain evidence="1">CBS 123094</strain>
    </source>
</reference>
<accession>A0A6A5W1K7</accession>
<dbReference type="AlphaFoldDB" id="A0A6A5W1K7"/>
<gene>
    <name evidence="1" type="ORF">P154DRAFT_446701</name>
</gene>
<proteinExistence type="predicted"/>
<dbReference type="Proteomes" id="UP000799779">
    <property type="component" value="Unassembled WGS sequence"/>
</dbReference>
<organism evidence="1 2">
    <name type="scientific">Amniculicola lignicola CBS 123094</name>
    <dbReference type="NCBI Taxonomy" id="1392246"/>
    <lineage>
        <taxon>Eukaryota</taxon>
        <taxon>Fungi</taxon>
        <taxon>Dikarya</taxon>
        <taxon>Ascomycota</taxon>
        <taxon>Pezizomycotina</taxon>
        <taxon>Dothideomycetes</taxon>
        <taxon>Pleosporomycetidae</taxon>
        <taxon>Pleosporales</taxon>
        <taxon>Amniculicolaceae</taxon>
        <taxon>Amniculicola</taxon>
    </lineage>
</organism>
<keyword evidence="2" id="KW-1185">Reference proteome</keyword>
<dbReference type="EMBL" id="ML977650">
    <property type="protein sequence ID" value="KAF1994878.1"/>
    <property type="molecule type" value="Genomic_DNA"/>
</dbReference>
<sequence>MCILRCKQILHQHISEALNLNLEMLLSVLELGYSNDYLATHWIKHFYYYTEKLQQGTFQILIFDGYESHLIYNFISFCYNYNIIPFNLPSYLSYIM</sequence>
<name>A0A6A5W1K7_9PLEO</name>
<protein>
    <recommendedName>
        <fullName evidence="3">DDE-1 domain-containing protein</fullName>
    </recommendedName>
</protein>
<dbReference type="OrthoDB" id="4324149at2759"/>